<gene>
    <name evidence="2" type="ORF">QLS97_16815</name>
</gene>
<feature type="transmembrane region" description="Helical" evidence="1">
    <location>
        <begin position="58"/>
        <end position="81"/>
    </location>
</feature>
<dbReference type="SUPFAM" id="SSF103473">
    <property type="entry name" value="MFS general substrate transporter"/>
    <property type="match status" value="1"/>
</dbReference>
<comment type="caution">
    <text evidence="2">The sequence shown here is derived from an EMBL/GenBank/DDBJ whole genome shotgun (WGS) entry which is preliminary data.</text>
</comment>
<evidence type="ECO:0000313" key="3">
    <source>
        <dbReference type="Proteomes" id="UP001228643"/>
    </source>
</evidence>
<proteinExistence type="predicted"/>
<dbReference type="EMBL" id="JASCRY010000011">
    <property type="protein sequence ID" value="MDI5951311.1"/>
    <property type="molecule type" value="Genomic_DNA"/>
</dbReference>
<sequence>GGNGAGAPPRGTQQNAGALGLGLQTASAITLLLTFLAYLTPLYGGYISDKKLGRMKTIWYGVWIGAISHIILIIAAIPSVIQEGHYKQTCQTILHNKKVKPFNNLKFLVQVS</sequence>
<evidence type="ECO:0000313" key="2">
    <source>
        <dbReference type="EMBL" id="MDI5951311.1"/>
    </source>
</evidence>
<organism evidence="2 3">
    <name type="scientific">Flavobacterium yafengii</name>
    <dbReference type="NCBI Taxonomy" id="3041253"/>
    <lineage>
        <taxon>Bacteria</taxon>
        <taxon>Pseudomonadati</taxon>
        <taxon>Bacteroidota</taxon>
        <taxon>Flavobacteriia</taxon>
        <taxon>Flavobacteriales</taxon>
        <taxon>Flavobacteriaceae</taxon>
        <taxon>Flavobacterium</taxon>
    </lineage>
</organism>
<dbReference type="AlphaFoldDB" id="A0AAW6TNZ8"/>
<keyword evidence="1" id="KW-0472">Membrane</keyword>
<name>A0AAW6TNZ8_9FLAO</name>
<dbReference type="Gene3D" id="1.20.1250.20">
    <property type="entry name" value="MFS general substrate transporter like domains"/>
    <property type="match status" value="1"/>
</dbReference>
<evidence type="ECO:0008006" key="4">
    <source>
        <dbReference type="Google" id="ProtNLM"/>
    </source>
</evidence>
<accession>A0AAW6TNZ8</accession>
<protein>
    <recommendedName>
        <fullName evidence="4">MFS transporter</fullName>
    </recommendedName>
</protein>
<reference evidence="2 3" key="1">
    <citation type="submission" date="2023-04" db="EMBL/GenBank/DDBJ databases">
        <title>Two novel species of Flavobacterium.</title>
        <authorList>
            <person name="Liu Q."/>
            <person name="Xin Y.-H."/>
        </authorList>
    </citation>
    <scope>NUCLEOTIDE SEQUENCE [LARGE SCALE GENOMIC DNA]</scope>
    <source>
        <strain evidence="2 3">LB2P87</strain>
    </source>
</reference>
<feature type="transmembrane region" description="Helical" evidence="1">
    <location>
        <begin position="26"/>
        <end position="46"/>
    </location>
</feature>
<dbReference type="Proteomes" id="UP001228643">
    <property type="component" value="Unassembled WGS sequence"/>
</dbReference>
<keyword evidence="1" id="KW-1133">Transmembrane helix</keyword>
<evidence type="ECO:0000256" key="1">
    <source>
        <dbReference type="SAM" id="Phobius"/>
    </source>
</evidence>
<keyword evidence="3" id="KW-1185">Reference proteome</keyword>
<feature type="non-terminal residue" evidence="2">
    <location>
        <position position="1"/>
    </location>
</feature>
<dbReference type="InterPro" id="IPR036259">
    <property type="entry name" value="MFS_trans_sf"/>
</dbReference>
<keyword evidence="1" id="KW-0812">Transmembrane</keyword>